<evidence type="ECO:0008006" key="4">
    <source>
        <dbReference type="Google" id="ProtNLM"/>
    </source>
</evidence>
<evidence type="ECO:0000256" key="1">
    <source>
        <dbReference type="SAM" id="MobiDB-lite"/>
    </source>
</evidence>
<proteinExistence type="predicted"/>
<evidence type="ECO:0000313" key="3">
    <source>
        <dbReference type="Proteomes" id="UP000237438"/>
    </source>
</evidence>
<dbReference type="OrthoDB" id="2985014at2759"/>
<accession>A0A2S4PUW0</accession>
<feature type="region of interest" description="Disordered" evidence="1">
    <location>
        <begin position="1"/>
        <end position="62"/>
    </location>
</feature>
<organism evidence="2 3">
    <name type="scientific">Erysiphe pulchra</name>
    <dbReference type="NCBI Taxonomy" id="225359"/>
    <lineage>
        <taxon>Eukaryota</taxon>
        <taxon>Fungi</taxon>
        <taxon>Dikarya</taxon>
        <taxon>Ascomycota</taxon>
        <taxon>Pezizomycotina</taxon>
        <taxon>Leotiomycetes</taxon>
        <taxon>Erysiphales</taxon>
        <taxon>Erysiphaceae</taxon>
        <taxon>Erysiphe</taxon>
    </lineage>
</organism>
<feature type="compositionally biased region" description="Basic and acidic residues" evidence="1">
    <location>
        <begin position="50"/>
        <end position="62"/>
    </location>
</feature>
<feature type="compositionally biased region" description="Polar residues" evidence="1">
    <location>
        <begin position="15"/>
        <end position="25"/>
    </location>
</feature>
<feature type="compositionally biased region" description="Polar residues" evidence="1">
    <location>
        <begin position="280"/>
        <end position="292"/>
    </location>
</feature>
<reference evidence="2 3" key="1">
    <citation type="submission" date="2017-10" db="EMBL/GenBank/DDBJ databases">
        <title>Development of genomic resources for the powdery mildew, Erysiphe pulchra.</title>
        <authorList>
            <person name="Wadl P.A."/>
            <person name="Mack B.M."/>
            <person name="Moore G."/>
            <person name="Beltz S.B."/>
        </authorList>
    </citation>
    <scope>NUCLEOTIDE SEQUENCE [LARGE SCALE GENOMIC DNA]</scope>
    <source>
        <strain evidence="2">Cflorida</strain>
    </source>
</reference>
<dbReference type="EMBL" id="PEDP01000497">
    <property type="protein sequence ID" value="POS85794.1"/>
    <property type="molecule type" value="Genomic_DNA"/>
</dbReference>
<name>A0A2S4PUW0_9PEZI</name>
<dbReference type="CDD" id="cd14688">
    <property type="entry name" value="bZIP_YAP"/>
    <property type="match status" value="1"/>
</dbReference>
<dbReference type="Gene3D" id="1.20.5.170">
    <property type="match status" value="1"/>
</dbReference>
<feature type="compositionally biased region" description="Polar residues" evidence="1">
    <location>
        <begin position="263"/>
        <end position="272"/>
    </location>
</feature>
<dbReference type="AlphaFoldDB" id="A0A2S4PUW0"/>
<dbReference type="Proteomes" id="UP000237438">
    <property type="component" value="Unassembled WGS sequence"/>
</dbReference>
<dbReference type="PANTHER" id="PTHR37012">
    <property type="entry name" value="B-ZIP TRANSCRIPTION FACTOR (EUROFUNG)-RELATED"/>
    <property type="match status" value="1"/>
</dbReference>
<gene>
    <name evidence="2" type="ORF">EPUL_003341</name>
</gene>
<evidence type="ECO:0000313" key="2">
    <source>
        <dbReference type="EMBL" id="POS85794.1"/>
    </source>
</evidence>
<keyword evidence="3" id="KW-1185">Reference proteome</keyword>
<comment type="caution">
    <text evidence="2">The sequence shown here is derived from an EMBL/GenBank/DDBJ whole genome shotgun (WGS) entry which is preliminary data.</text>
</comment>
<dbReference type="PANTHER" id="PTHR37012:SF2">
    <property type="entry name" value="BZIP DOMAIN-CONTAINING PROTEIN-RELATED"/>
    <property type="match status" value="1"/>
</dbReference>
<sequence length="333" mass="36593">MAKLLNAAEIKSEGENSTTENSQSGPKAGSKNRASRAGTRSVASLTPEQLARKRANDREAQRSIRLRTKTRIAYLEQRIRELSGDRDDRVIEAVCRRNLELEEELRYLRHLSESLGRPENGNTSESMMVQGKNNLMYLPSITSISPRVSSMPILTEEAQSGLALWDEYQNQMTYLPHWNSRVPSNEETEVLTPYYGSGNNEEMMPGYSNSTLGSQRLNHHNSANGQDGGVESLSNHAPPAPIPIPSRTVPSFNPRPDPLKSRSFPQSGSSPINIPHLSASGPQNDPNNNISFTSYPTDRKIIFSHSASNGTGNNSSCVGGNGSSLMGLESNYY</sequence>
<feature type="compositionally biased region" description="Polar residues" evidence="1">
    <location>
        <begin position="211"/>
        <end position="225"/>
    </location>
</feature>
<protein>
    <recommendedName>
        <fullName evidence="4">BZIP domain-containing protein</fullName>
    </recommendedName>
</protein>
<feature type="region of interest" description="Disordered" evidence="1">
    <location>
        <begin position="211"/>
        <end position="292"/>
    </location>
</feature>